<dbReference type="AlphaFoldDB" id="A0A3B3C120"/>
<dbReference type="SUPFAM" id="SSF50911">
    <property type="entry name" value="Mannose 6-phosphate receptor domain"/>
    <property type="match status" value="1"/>
</dbReference>
<keyword evidence="6 16" id="KW-1133">Transmembrane helix</keyword>
<accession>A0A3B3C120</accession>
<evidence type="ECO:0000256" key="11">
    <source>
        <dbReference type="ARBA" id="ARBA00023228"/>
    </source>
</evidence>
<dbReference type="InterPro" id="IPR009011">
    <property type="entry name" value="Man6P_isomerase_rcpt-bd_dom_sf"/>
</dbReference>
<keyword evidence="8" id="KW-1015">Disulfide bond</keyword>
<dbReference type="PROSITE" id="PS51914">
    <property type="entry name" value="MRH"/>
    <property type="match status" value="1"/>
</dbReference>
<reference evidence="18" key="1">
    <citation type="submission" date="2025-08" db="UniProtKB">
        <authorList>
            <consortium name="Ensembl"/>
        </authorList>
    </citation>
    <scope>IDENTIFICATION</scope>
</reference>
<dbReference type="OrthoDB" id="29460at2759"/>
<keyword evidence="7 16" id="KW-0472">Membrane</keyword>
<evidence type="ECO:0000256" key="10">
    <source>
        <dbReference type="ARBA" id="ARBA00023180"/>
    </source>
</evidence>
<dbReference type="GeneID" id="112143702"/>
<name>A0A3B3C120_ORYME</name>
<dbReference type="PANTHER" id="PTHR15071:SF29">
    <property type="entry name" value="CATION-DEPENDENT MANNOSE-6-PHOSPHATE RECEPTOR"/>
    <property type="match status" value="1"/>
</dbReference>
<protein>
    <recommendedName>
        <fullName evidence="14">Cation-dependent mannose-6-phosphate receptor</fullName>
    </recommendedName>
</protein>
<keyword evidence="3" id="KW-0597">Phosphoprotein</keyword>
<feature type="domain" description="MRH" evidence="17">
    <location>
        <begin position="57"/>
        <end position="204"/>
    </location>
</feature>
<dbReference type="GO" id="GO:0019904">
    <property type="term" value="F:protein domain specific binding"/>
    <property type="evidence" value="ECO:0007669"/>
    <property type="project" value="Ensembl"/>
</dbReference>
<evidence type="ECO:0000256" key="2">
    <source>
        <dbReference type="ARBA" id="ARBA00022448"/>
    </source>
</evidence>
<dbReference type="STRING" id="30732.ENSOMEP00000010993"/>
<evidence type="ECO:0000256" key="3">
    <source>
        <dbReference type="ARBA" id="ARBA00022553"/>
    </source>
</evidence>
<dbReference type="RefSeq" id="XP_024123639.1">
    <property type="nucleotide sequence ID" value="XM_024267871.2"/>
</dbReference>
<dbReference type="PRINTS" id="PR00715">
    <property type="entry name" value="MAN6PRECEPTR"/>
</dbReference>
<evidence type="ECO:0000256" key="13">
    <source>
        <dbReference type="ARBA" id="ARBA00059814"/>
    </source>
</evidence>
<keyword evidence="4 16" id="KW-0812">Transmembrane</keyword>
<sequence>MSMLLFLDSLPHYTAVCSLLASSMMFSISCKGSIIVWTLVIQLVMCGRAVFATDATGSCKLKSESESERKVLNRLEALTHKNFTAEHTIGKETYTYVFQLCGDAGGVKDAGVIQIDKKSPKTPTVIGKYTATQAIGGSDWVMLIYRDGEAYDQHCSKEPRKANIMISCNRNTDMGQLEVVVEDRNRSTDCFYLFELDSSAVCPAIESHLSPGSIILIIAFVLLALYLVGGFLYQRLIVGAKGMEQFPNYAFWVEVGNLTADGCDFVCRSQNREQAPAYRGVTTESLEEEPEERDDHLLPM</sequence>
<dbReference type="GO" id="GO:0005768">
    <property type="term" value="C:endosome"/>
    <property type="evidence" value="ECO:0007669"/>
    <property type="project" value="InterPro"/>
</dbReference>
<evidence type="ECO:0000256" key="15">
    <source>
        <dbReference type="SAM" id="MobiDB-lite"/>
    </source>
</evidence>
<dbReference type="GO" id="GO:0005765">
    <property type="term" value="C:lysosomal membrane"/>
    <property type="evidence" value="ECO:0007669"/>
    <property type="project" value="UniProtKB-SubCell"/>
</dbReference>
<dbReference type="InterPro" id="IPR044865">
    <property type="entry name" value="MRH_dom"/>
</dbReference>
<dbReference type="Ensembl" id="ENSOMET00000017946.1">
    <property type="protein sequence ID" value="ENSOMEP00000010993.1"/>
    <property type="gene ID" value="ENSOMEG00000012267.1"/>
</dbReference>
<dbReference type="GO" id="GO:0006622">
    <property type="term" value="P:protein targeting to lysosome"/>
    <property type="evidence" value="ECO:0007669"/>
    <property type="project" value="Ensembl"/>
</dbReference>
<keyword evidence="10" id="KW-0325">Glycoprotein</keyword>
<keyword evidence="11" id="KW-0458">Lysosome</keyword>
<evidence type="ECO:0000256" key="14">
    <source>
        <dbReference type="ARBA" id="ARBA00069343"/>
    </source>
</evidence>
<reference evidence="18" key="2">
    <citation type="submission" date="2025-09" db="UniProtKB">
        <authorList>
            <consortium name="Ensembl"/>
        </authorList>
    </citation>
    <scope>IDENTIFICATION</scope>
</reference>
<dbReference type="InterPro" id="IPR028927">
    <property type="entry name" value="Man-6-P_rcpt"/>
</dbReference>
<evidence type="ECO:0000256" key="5">
    <source>
        <dbReference type="ARBA" id="ARBA00022729"/>
    </source>
</evidence>
<dbReference type="GO" id="GO:0005537">
    <property type="term" value="F:D-mannose binding"/>
    <property type="evidence" value="ECO:0007669"/>
    <property type="project" value="Ensembl"/>
</dbReference>
<evidence type="ECO:0000256" key="8">
    <source>
        <dbReference type="ARBA" id="ARBA00023157"/>
    </source>
</evidence>
<evidence type="ECO:0000313" key="18">
    <source>
        <dbReference type="Ensembl" id="ENSOMEP00000010993.1"/>
    </source>
</evidence>
<dbReference type="PaxDb" id="30732-ENSOMEP00000010993"/>
<feature type="transmembrane region" description="Helical" evidence="16">
    <location>
        <begin position="212"/>
        <end position="233"/>
    </location>
</feature>
<evidence type="ECO:0000256" key="6">
    <source>
        <dbReference type="ARBA" id="ARBA00022989"/>
    </source>
</evidence>
<keyword evidence="5" id="KW-0732">Signal</keyword>
<dbReference type="Proteomes" id="UP000261560">
    <property type="component" value="Unplaced"/>
</dbReference>
<evidence type="ECO:0000256" key="1">
    <source>
        <dbReference type="ARBA" id="ARBA00004363"/>
    </source>
</evidence>
<dbReference type="PANTHER" id="PTHR15071">
    <property type="entry name" value="MANNOSE-6-PHOSPHATE RECEPTOR FAMILY MEMBER"/>
    <property type="match status" value="1"/>
</dbReference>
<evidence type="ECO:0000256" key="7">
    <source>
        <dbReference type="ARBA" id="ARBA00023136"/>
    </source>
</evidence>
<organism evidence="18 19">
    <name type="scientific">Oryzias melastigma</name>
    <name type="common">Marine medaka</name>
    <dbReference type="NCBI Taxonomy" id="30732"/>
    <lineage>
        <taxon>Eukaryota</taxon>
        <taxon>Metazoa</taxon>
        <taxon>Chordata</taxon>
        <taxon>Craniata</taxon>
        <taxon>Vertebrata</taxon>
        <taxon>Euteleostomi</taxon>
        <taxon>Actinopterygii</taxon>
        <taxon>Neopterygii</taxon>
        <taxon>Teleostei</taxon>
        <taxon>Neoteleostei</taxon>
        <taxon>Acanthomorphata</taxon>
        <taxon>Ovalentaria</taxon>
        <taxon>Atherinomorphae</taxon>
        <taxon>Beloniformes</taxon>
        <taxon>Adrianichthyidae</taxon>
        <taxon>Oryziinae</taxon>
        <taxon>Oryzias</taxon>
    </lineage>
</organism>
<evidence type="ECO:0000259" key="17">
    <source>
        <dbReference type="PROSITE" id="PS51914"/>
    </source>
</evidence>
<evidence type="ECO:0000313" key="19">
    <source>
        <dbReference type="Proteomes" id="UP000261560"/>
    </source>
</evidence>
<dbReference type="GO" id="GO:0005802">
    <property type="term" value="C:trans-Golgi network"/>
    <property type="evidence" value="ECO:0007669"/>
    <property type="project" value="Ensembl"/>
</dbReference>
<keyword evidence="19" id="KW-1185">Reference proteome</keyword>
<evidence type="ECO:0000256" key="9">
    <source>
        <dbReference type="ARBA" id="ARBA00023170"/>
    </source>
</evidence>
<evidence type="ECO:0000256" key="16">
    <source>
        <dbReference type="SAM" id="Phobius"/>
    </source>
</evidence>
<dbReference type="OMA" id="WVMLIYG"/>
<proteinExistence type="predicted"/>
<dbReference type="Gene3D" id="2.70.130.10">
    <property type="entry name" value="Mannose-6-phosphate receptor binding domain"/>
    <property type="match status" value="1"/>
</dbReference>
<dbReference type="InterPro" id="IPR000296">
    <property type="entry name" value="Man-6-P_rcpt_cation_dep"/>
</dbReference>
<dbReference type="CTD" id="4074"/>
<evidence type="ECO:0000256" key="4">
    <source>
        <dbReference type="ARBA" id="ARBA00022692"/>
    </source>
</evidence>
<dbReference type="KEGG" id="oml:112143702"/>
<comment type="function">
    <text evidence="13">Transport of phosphorylated lysosomal enzymes from the Golgi complex and the cell surface to lysosomes. Lysosomal enzymes bearing phosphomannosyl residues bind specifically to mannose-6-phosphate receptors in the Golgi apparatus and the resulting receptor-ligand complex is transported to an acidic prelyosomal compartment where the low pH mediates the dissociation of the complex.</text>
</comment>
<evidence type="ECO:0000256" key="12">
    <source>
        <dbReference type="ARBA" id="ARBA00046288"/>
    </source>
</evidence>
<keyword evidence="2" id="KW-0813">Transport</keyword>
<dbReference type="FunFam" id="2.70.130.10:FF:000008">
    <property type="entry name" value="Cation-dependent mannose-6-phosphate receptor"/>
    <property type="match status" value="1"/>
</dbReference>
<dbReference type="GeneTree" id="ENSGT00390000002109"/>
<keyword evidence="9" id="KW-0675">Receptor</keyword>
<feature type="region of interest" description="Disordered" evidence="15">
    <location>
        <begin position="278"/>
        <end position="300"/>
    </location>
</feature>
<dbReference type="Pfam" id="PF02157">
    <property type="entry name" value="Man-6-P_recep"/>
    <property type="match status" value="1"/>
</dbReference>
<comment type="subcellular location">
    <subcellularLocation>
        <location evidence="12">Endomembrane system</location>
        <topology evidence="12">Single-pass type I membrane protein</topology>
    </subcellularLocation>
    <subcellularLocation>
        <location evidence="1">Lysosome membrane</location>
        <topology evidence="1">Single-pass membrane protein</topology>
    </subcellularLocation>
</comment>